<sequence>MGGYGCEYDPCKLPTWKGDSTFQQRNISYHGEIDKIRLYMFGSWHGKSKDEGSINLSFYEEARKAREWISSKHIIEERKNAGSSSNGYFLLSSNGLSDEEEMSFVRDYLRGGYTLLLTSVVAYFLGQSAQDLELVKVINEALRCGNIAEFVHQKALEDVRYKVH</sequence>
<name>A0A0D9W5P4_9ORYZ</name>
<dbReference type="HOGENOM" id="CLU_1621401_0_0_1"/>
<dbReference type="Proteomes" id="UP000032180">
    <property type="component" value="Chromosome 4"/>
</dbReference>
<evidence type="ECO:0000313" key="1">
    <source>
        <dbReference type="EnsemblPlants" id="LPERR04G11370.1"/>
    </source>
</evidence>
<accession>A0A0D9W5P4</accession>
<organism evidence="1 2">
    <name type="scientific">Leersia perrieri</name>
    <dbReference type="NCBI Taxonomy" id="77586"/>
    <lineage>
        <taxon>Eukaryota</taxon>
        <taxon>Viridiplantae</taxon>
        <taxon>Streptophyta</taxon>
        <taxon>Embryophyta</taxon>
        <taxon>Tracheophyta</taxon>
        <taxon>Spermatophyta</taxon>
        <taxon>Magnoliopsida</taxon>
        <taxon>Liliopsida</taxon>
        <taxon>Poales</taxon>
        <taxon>Poaceae</taxon>
        <taxon>BOP clade</taxon>
        <taxon>Oryzoideae</taxon>
        <taxon>Oryzeae</taxon>
        <taxon>Oryzinae</taxon>
        <taxon>Leersia</taxon>
    </lineage>
</organism>
<dbReference type="STRING" id="77586.A0A0D9W5P4"/>
<keyword evidence="2" id="KW-1185">Reference proteome</keyword>
<dbReference type="Gramene" id="LPERR04G11370.1">
    <property type="protein sequence ID" value="LPERR04G11370.1"/>
    <property type="gene ID" value="LPERR04G11370"/>
</dbReference>
<dbReference type="EnsemblPlants" id="LPERR04G11370.1">
    <property type="protein sequence ID" value="LPERR04G11370.1"/>
    <property type="gene ID" value="LPERR04G11370"/>
</dbReference>
<proteinExistence type="predicted"/>
<reference evidence="1 2" key="1">
    <citation type="submission" date="2012-08" db="EMBL/GenBank/DDBJ databases">
        <title>Oryza genome evolution.</title>
        <authorList>
            <person name="Wing R.A."/>
        </authorList>
    </citation>
    <scope>NUCLEOTIDE SEQUENCE</scope>
</reference>
<dbReference type="AlphaFoldDB" id="A0A0D9W5P4"/>
<evidence type="ECO:0000313" key="2">
    <source>
        <dbReference type="Proteomes" id="UP000032180"/>
    </source>
</evidence>
<reference evidence="2" key="2">
    <citation type="submission" date="2013-12" db="EMBL/GenBank/DDBJ databases">
        <authorList>
            <person name="Yu Y."/>
            <person name="Lee S."/>
            <person name="de Baynast K."/>
            <person name="Wissotski M."/>
            <person name="Liu L."/>
            <person name="Talag J."/>
            <person name="Goicoechea J."/>
            <person name="Angelova A."/>
            <person name="Jetty R."/>
            <person name="Kudrna D."/>
            <person name="Golser W."/>
            <person name="Rivera L."/>
            <person name="Zhang J."/>
            <person name="Wing R."/>
        </authorList>
    </citation>
    <scope>NUCLEOTIDE SEQUENCE</scope>
</reference>
<protein>
    <submittedName>
        <fullName evidence="1">Uncharacterized protein</fullName>
    </submittedName>
</protein>
<reference evidence="1" key="3">
    <citation type="submission" date="2015-04" db="UniProtKB">
        <authorList>
            <consortium name="EnsemblPlants"/>
        </authorList>
    </citation>
    <scope>IDENTIFICATION</scope>
</reference>